<dbReference type="Proteomes" id="UP000596660">
    <property type="component" value="Unplaced"/>
</dbReference>
<dbReference type="EnsemblPlants" id="AUR62038775-RA">
    <property type="protein sequence ID" value="AUR62038775-RA:cds"/>
    <property type="gene ID" value="AUR62038775"/>
</dbReference>
<dbReference type="PANTHER" id="PTHR37984:SF5">
    <property type="entry name" value="PROTEIN NYNRIN-LIKE"/>
    <property type="match status" value="1"/>
</dbReference>
<dbReference type="GO" id="GO:0003676">
    <property type="term" value="F:nucleic acid binding"/>
    <property type="evidence" value="ECO:0007669"/>
    <property type="project" value="InterPro"/>
</dbReference>
<organism evidence="2 3">
    <name type="scientific">Chenopodium quinoa</name>
    <name type="common">Quinoa</name>
    <dbReference type="NCBI Taxonomy" id="63459"/>
    <lineage>
        <taxon>Eukaryota</taxon>
        <taxon>Viridiplantae</taxon>
        <taxon>Streptophyta</taxon>
        <taxon>Embryophyta</taxon>
        <taxon>Tracheophyta</taxon>
        <taxon>Spermatophyta</taxon>
        <taxon>Magnoliopsida</taxon>
        <taxon>eudicotyledons</taxon>
        <taxon>Gunneridae</taxon>
        <taxon>Pentapetalae</taxon>
        <taxon>Caryophyllales</taxon>
        <taxon>Chenopodiaceae</taxon>
        <taxon>Chenopodioideae</taxon>
        <taxon>Atripliceae</taxon>
        <taxon>Chenopodium</taxon>
    </lineage>
</organism>
<sequence>MLDQVNNVNNIDKANDAQSFIDSKLDVLAREDDNQQLPVYYVSKSLLDEETRVNKYNGQVERRLKLKPLWGPQLSNQALADRILLANNKERCRSLCGEVRQLPMLRRINIQAIRDATSYVMPMALHEIGNGHSRKLLATPRHKVFILALTDFFSKWIEADSFTFRFGIPSEVVCDNGSQFISYKTRQFCEKWNIKLCTSTPRYPQANGQAELSNKTNIQSLKKGLKAAKGKWAEELPSIL</sequence>
<dbReference type="AlphaFoldDB" id="A0A803N1E1"/>
<dbReference type="PROSITE" id="PS50994">
    <property type="entry name" value="INTEGRASE"/>
    <property type="match status" value="1"/>
</dbReference>
<reference evidence="2" key="1">
    <citation type="journal article" date="2017" name="Nature">
        <title>The genome of Chenopodium quinoa.</title>
        <authorList>
            <person name="Jarvis D.E."/>
            <person name="Ho Y.S."/>
            <person name="Lightfoot D.J."/>
            <person name="Schmoeckel S.M."/>
            <person name="Li B."/>
            <person name="Borm T.J.A."/>
            <person name="Ohyanagi H."/>
            <person name="Mineta K."/>
            <person name="Michell C.T."/>
            <person name="Saber N."/>
            <person name="Kharbatia N.M."/>
            <person name="Rupper R.R."/>
            <person name="Sharp A.R."/>
            <person name="Dally N."/>
            <person name="Boughton B.A."/>
            <person name="Woo Y.H."/>
            <person name="Gao G."/>
            <person name="Schijlen E.G.W.M."/>
            <person name="Guo X."/>
            <person name="Momin A.A."/>
            <person name="Negrao S."/>
            <person name="Al-Babili S."/>
            <person name="Gehring C."/>
            <person name="Roessner U."/>
            <person name="Jung C."/>
            <person name="Murphy K."/>
            <person name="Arold S.T."/>
            <person name="Gojobori T."/>
            <person name="van der Linden C.G."/>
            <person name="van Loo E.N."/>
            <person name="Jellen E.N."/>
            <person name="Maughan P.J."/>
            <person name="Tester M."/>
        </authorList>
    </citation>
    <scope>NUCLEOTIDE SEQUENCE [LARGE SCALE GENOMIC DNA]</scope>
    <source>
        <strain evidence="2">cv. PI 614886</strain>
    </source>
</reference>
<reference evidence="2" key="2">
    <citation type="submission" date="2021-03" db="UniProtKB">
        <authorList>
            <consortium name="EnsemblPlants"/>
        </authorList>
    </citation>
    <scope>IDENTIFICATION</scope>
</reference>
<dbReference type="GO" id="GO:0015074">
    <property type="term" value="P:DNA integration"/>
    <property type="evidence" value="ECO:0007669"/>
    <property type="project" value="InterPro"/>
</dbReference>
<dbReference type="InterPro" id="IPR036397">
    <property type="entry name" value="RNaseH_sf"/>
</dbReference>
<dbReference type="PANTHER" id="PTHR37984">
    <property type="entry name" value="PROTEIN CBG26694"/>
    <property type="match status" value="1"/>
</dbReference>
<evidence type="ECO:0000259" key="1">
    <source>
        <dbReference type="PROSITE" id="PS50994"/>
    </source>
</evidence>
<dbReference type="Pfam" id="PF00665">
    <property type="entry name" value="rve"/>
    <property type="match status" value="1"/>
</dbReference>
<evidence type="ECO:0000313" key="3">
    <source>
        <dbReference type="Proteomes" id="UP000596660"/>
    </source>
</evidence>
<dbReference type="Gramene" id="AUR62038775-RA">
    <property type="protein sequence ID" value="AUR62038775-RA:cds"/>
    <property type="gene ID" value="AUR62038775"/>
</dbReference>
<evidence type="ECO:0000313" key="2">
    <source>
        <dbReference type="EnsemblPlants" id="AUR62038775-RA:cds"/>
    </source>
</evidence>
<dbReference type="InterPro" id="IPR012337">
    <property type="entry name" value="RNaseH-like_sf"/>
</dbReference>
<keyword evidence="3" id="KW-1185">Reference proteome</keyword>
<dbReference type="Gene3D" id="3.30.420.10">
    <property type="entry name" value="Ribonuclease H-like superfamily/Ribonuclease H"/>
    <property type="match status" value="1"/>
</dbReference>
<dbReference type="InterPro" id="IPR050951">
    <property type="entry name" value="Retrovirus_Pol_polyprotein"/>
</dbReference>
<dbReference type="SUPFAM" id="SSF53098">
    <property type="entry name" value="Ribonuclease H-like"/>
    <property type="match status" value="1"/>
</dbReference>
<accession>A0A803N1E1</accession>
<proteinExistence type="predicted"/>
<feature type="domain" description="Integrase catalytic" evidence="1">
    <location>
        <begin position="160"/>
        <end position="240"/>
    </location>
</feature>
<dbReference type="InterPro" id="IPR001584">
    <property type="entry name" value="Integrase_cat-core"/>
</dbReference>
<name>A0A803N1E1_CHEQI</name>
<protein>
    <recommendedName>
        <fullName evidence="1">Integrase catalytic domain-containing protein</fullName>
    </recommendedName>
</protein>